<evidence type="ECO:0000313" key="8">
    <source>
        <dbReference type="EMBL" id="KAK9181694.1"/>
    </source>
</evidence>
<dbReference type="PROSITE" id="PS00350">
    <property type="entry name" value="MADS_BOX_1"/>
    <property type="match status" value="1"/>
</dbReference>
<dbReference type="InterPro" id="IPR002100">
    <property type="entry name" value="TF_MADSbox"/>
</dbReference>
<dbReference type="PROSITE" id="PS51297">
    <property type="entry name" value="K_BOX"/>
    <property type="match status" value="1"/>
</dbReference>
<dbReference type="GO" id="GO:0046983">
    <property type="term" value="F:protein dimerization activity"/>
    <property type="evidence" value="ECO:0007669"/>
    <property type="project" value="InterPro"/>
</dbReference>
<dbReference type="InterPro" id="IPR033896">
    <property type="entry name" value="MEF2-like_N"/>
</dbReference>
<keyword evidence="9" id="KW-1185">Reference proteome</keyword>
<dbReference type="Gene3D" id="3.40.1810.10">
    <property type="entry name" value="Transcription factor, MADS-box"/>
    <property type="match status" value="1"/>
</dbReference>
<name>A0AAP0LPM2_9ROSI</name>
<dbReference type="EMBL" id="JBCGBO010000024">
    <property type="protein sequence ID" value="KAK9181694.1"/>
    <property type="molecule type" value="Genomic_DNA"/>
</dbReference>
<evidence type="ECO:0000256" key="3">
    <source>
        <dbReference type="ARBA" id="ARBA00023125"/>
    </source>
</evidence>
<dbReference type="SUPFAM" id="SSF55455">
    <property type="entry name" value="SRF-like"/>
    <property type="match status" value="1"/>
</dbReference>
<comment type="subcellular location">
    <subcellularLocation>
        <location evidence="1">Nucleus</location>
    </subcellularLocation>
</comment>
<sequence length="214" mass="24293">MGRGKVVLERIQNKINRQATFAKRRDGLLKKAYELSLLCDAEVALIIFSSHGKLFEFGSNFGTAKILERYRQYCYTSQEPSDINQLEPEALFREILRLRALCESLERSQRHFLGEDLGTLGVKELQKLEKQLDKTLSLSRQRKAHDLEEENKQLKFKLEEAIRASGADPNIAVITNHLRSRNEGAFEYNAHDRANIGAASDFVSGAISPAQGWL</sequence>
<dbReference type="Proteomes" id="UP001428341">
    <property type="component" value="Unassembled WGS sequence"/>
</dbReference>
<dbReference type="Pfam" id="PF00319">
    <property type="entry name" value="SRF-TF"/>
    <property type="match status" value="1"/>
</dbReference>
<feature type="domain" description="K-box" evidence="7">
    <location>
        <begin position="88"/>
        <end position="177"/>
    </location>
</feature>
<dbReference type="GO" id="GO:0003700">
    <property type="term" value="F:DNA-binding transcription factor activity"/>
    <property type="evidence" value="ECO:0007669"/>
    <property type="project" value="InterPro"/>
</dbReference>
<keyword evidence="2" id="KW-0805">Transcription regulation</keyword>
<dbReference type="PROSITE" id="PS50066">
    <property type="entry name" value="MADS_BOX_2"/>
    <property type="match status" value="1"/>
</dbReference>
<feature type="domain" description="MADS-box" evidence="6">
    <location>
        <begin position="1"/>
        <end position="61"/>
    </location>
</feature>
<dbReference type="CDD" id="cd00265">
    <property type="entry name" value="MADS_MEF2_like"/>
    <property type="match status" value="1"/>
</dbReference>
<evidence type="ECO:0000256" key="4">
    <source>
        <dbReference type="ARBA" id="ARBA00023163"/>
    </source>
</evidence>
<reference evidence="8 9" key="1">
    <citation type="submission" date="2024-05" db="EMBL/GenBank/DDBJ databases">
        <title>Haplotype-resolved chromosome-level genome assembly of Huyou (Citrus changshanensis).</title>
        <authorList>
            <person name="Miao C."/>
            <person name="Chen W."/>
            <person name="Wu Y."/>
            <person name="Wang L."/>
            <person name="Zhao S."/>
            <person name="Grierson D."/>
            <person name="Xu C."/>
            <person name="Chen K."/>
        </authorList>
    </citation>
    <scope>NUCLEOTIDE SEQUENCE [LARGE SCALE GENOMIC DNA]</scope>
    <source>
        <strain evidence="8">01-14</strain>
        <tissue evidence="8">Leaf</tissue>
    </source>
</reference>
<dbReference type="PANTHER" id="PTHR48019">
    <property type="entry name" value="SERUM RESPONSE FACTOR HOMOLOG"/>
    <property type="match status" value="1"/>
</dbReference>
<evidence type="ECO:0000256" key="1">
    <source>
        <dbReference type="ARBA" id="ARBA00004123"/>
    </source>
</evidence>
<dbReference type="FunFam" id="3.40.1810.10:FF:000003">
    <property type="entry name" value="MADS-box transcription factor MADS-MC"/>
    <property type="match status" value="1"/>
</dbReference>
<protein>
    <submittedName>
        <fullName evidence="8">Uncharacterized protein</fullName>
    </submittedName>
</protein>
<dbReference type="GO" id="GO:0045944">
    <property type="term" value="P:positive regulation of transcription by RNA polymerase II"/>
    <property type="evidence" value="ECO:0007669"/>
    <property type="project" value="InterPro"/>
</dbReference>
<evidence type="ECO:0000259" key="7">
    <source>
        <dbReference type="PROSITE" id="PS51297"/>
    </source>
</evidence>
<evidence type="ECO:0000256" key="2">
    <source>
        <dbReference type="ARBA" id="ARBA00023015"/>
    </source>
</evidence>
<dbReference type="AlphaFoldDB" id="A0AAP0LPM2"/>
<dbReference type="GO" id="GO:0005634">
    <property type="term" value="C:nucleus"/>
    <property type="evidence" value="ECO:0007669"/>
    <property type="project" value="UniProtKB-SubCell"/>
</dbReference>
<gene>
    <name evidence="8" type="ORF">WN944_024833</name>
</gene>
<evidence type="ECO:0000259" key="6">
    <source>
        <dbReference type="PROSITE" id="PS50066"/>
    </source>
</evidence>
<dbReference type="PRINTS" id="PR00404">
    <property type="entry name" value="MADSDOMAIN"/>
</dbReference>
<comment type="caution">
    <text evidence="8">The sequence shown here is derived from an EMBL/GenBank/DDBJ whole genome shotgun (WGS) entry which is preliminary data.</text>
</comment>
<dbReference type="GO" id="GO:0000977">
    <property type="term" value="F:RNA polymerase II transcription regulatory region sequence-specific DNA binding"/>
    <property type="evidence" value="ECO:0007669"/>
    <property type="project" value="InterPro"/>
</dbReference>
<dbReference type="SMART" id="SM00432">
    <property type="entry name" value="MADS"/>
    <property type="match status" value="1"/>
</dbReference>
<dbReference type="InterPro" id="IPR036879">
    <property type="entry name" value="TF_MADSbox_sf"/>
</dbReference>
<accession>A0AAP0LPM2</accession>
<evidence type="ECO:0000313" key="9">
    <source>
        <dbReference type="Proteomes" id="UP001428341"/>
    </source>
</evidence>
<keyword evidence="5" id="KW-0539">Nucleus</keyword>
<dbReference type="Pfam" id="PF01486">
    <property type="entry name" value="K-box"/>
    <property type="match status" value="1"/>
</dbReference>
<evidence type="ECO:0000256" key="5">
    <source>
        <dbReference type="ARBA" id="ARBA00023242"/>
    </source>
</evidence>
<organism evidence="8 9">
    <name type="scientific">Citrus x changshan-huyou</name>
    <dbReference type="NCBI Taxonomy" id="2935761"/>
    <lineage>
        <taxon>Eukaryota</taxon>
        <taxon>Viridiplantae</taxon>
        <taxon>Streptophyta</taxon>
        <taxon>Embryophyta</taxon>
        <taxon>Tracheophyta</taxon>
        <taxon>Spermatophyta</taxon>
        <taxon>Magnoliopsida</taxon>
        <taxon>eudicotyledons</taxon>
        <taxon>Gunneridae</taxon>
        <taxon>Pentapetalae</taxon>
        <taxon>rosids</taxon>
        <taxon>malvids</taxon>
        <taxon>Sapindales</taxon>
        <taxon>Rutaceae</taxon>
        <taxon>Aurantioideae</taxon>
        <taxon>Citrus</taxon>
    </lineage>
</organism>
<keyword evidence="3" id="KW-0238">DNA-binding</keyword>
<dbReference type="InterPro" id="IPR050142">
    <property type="entry name" value="MADS-box/MEF2_TF"/>
</dbReference>
<keyword evidence="4" id="KW-0804">Transcription</keyword>
<proteinExistence type="predicted"/>
<dbReference type="InterPro" id="IPR002487">
    <property type="entry name" value="TF_Kbox"/>
</dbReference>